<dbReference type="PANTHER" id="PTHR44068:SF11">
    <property type="entry name" value="GERANYL DIPHOSPHATE 2-C-METHYLTRANSFERASE"/>
    <property type="match status" value="1"/>
</dbReference>
<sequence>MINRVRKWRELAASVGFLNWLFNPLQRKDVRSVYDLLLDQSPTEHARYLNLGYWARAKSLDEACDDLVRLVGERAFMCNKDQLLDVGFGFGDQDLLWWREFGPKRINGLNITASQVAVARARIAEQGLSRQIDLRLGSATAMPVAASSVDVVVALECAFHFQTRERFFAEAFRVLRPGGRLVLADIIPMPLVAGGRERWLQRWTWGLVAGKFAIPKANAYPLVTYREKLAGTGFATVEVESIRHQVYRPLHGHLREHPEILERLHPLLAFAVRMALKIDAETLFSGLDYVLASAVKPGGALGEQRDGD</sequence>
<keyword evidence="4" id="KW-1185">Reference proteome</keyword>
<evidence type="ECO:0000313" key="4">
    <source>
        <dbReference type="Proteomes" id="UP001432180"/>
    </source>
</evidence>
<dbReference type="Gene3D" id="3.40.50.150">
    <property type="entry name" value="Vaccinia Virus protein VP39"/>
    <property type="match status" value="1"/>
</dbReference>
<dbReference type="GO" id="GO:0032259">
    <property type="term" value="P:methylation"/>
    <property type="evidence" value="ECO:0007669"/>
    <property type="project" value="UniProtKB-KW"/>
</dbReference>
<dbReference type="InterPro" id="IPR050447">
    <property type="entry name" value="Erg6_SMT_methyltransf"/>
</dbReference>
<proteinExistence type="predicted"/>
<gene>
    <name evidence="3" type="primary">eryG</name>
    <name evidence="3" type="ORF">Thiowin_02256</name>
</gene>
<reference evidence="3 4" key="1">
    <citation type="journal article" date="2023" name="Microorganisms">
        <title>Thiorhodovibrio frisius and Trv. litoralis spp. nov., Two Novel Members from a Clade of Fastidious Purple Sulfur Bacteria That Exhibit Unique Red-Shifted Light-Harvesting Capabilities.</title>
        <authorList>
            <person name="Methner A."/>
            <person name="Kuzyk S.B."/>
            <person name="Petersen J."/>
            <person name="Bauer S."/>
            <person name="Brinkmann H."/>
            <person name="Sichau K."/>
            <person name="Wanner G."/>
            <person name="Wolf J."/>
            <person name="Neumann-Schaal M."/>
            <person name="Henke P."/>
            <person name="Tank M."/>
            <person name="Sproer C."/>
            <person name="Bunk B."/>
            <person name="Overmann J."/>
        </authorList>
    </citation>
    <scope>NUCLEOTIDE SEQUENCE [LARGE SCALE GENOMIC DNA]</scope>
    <source>
        <strain evidence="3 4">DSM 6702</strain>
    </source>
</reference>
<protein>
    <submittedName>
        <fullName evidence="3">Erythromycin 3''-O-methyltransferase</fullName>
        <ecNumber evidence="3">2.1.1.254</ecNumber>
    </submittedName>
</protein>
<dbReference type="GO" id="GO:0102307">
    <property type="term" value="F:erythromycin 3''-o-methyltransferase activity"/>
    <property type="evidence" value="ECO:0007669"/>
    <property type="project" value="UniProtKB-EC"/>
</dbReference>
<dbReference type="EMBL" id="CP121472">
    <property type="protein sequence ID" value="WPL17260.1"/>
    <property type="molecule type" value="Genomic_DNA"/>
</dbReference>
<organism evidence="3 4">
    <name type="scientific">Thiorhodovibrio winogradskyi</name>
    <dbReference type="NCBI Taxonomy" id="77007"/>
    <lineage>
        <taxon>Bacteria</taxon>
        <taxon>Pseudomonadati</taxon>
        <taxon>Pseudomonadota</taxon>
        <taxon>Gammaproteobacteria</taxon>
        <taxon>Chromatiales</taxon>
        <taxon>Chromatiaceae</taxon>
        <taxon>Thiorhodovibrio</taxon>
    </lineage>
</organism>
<dbReference type="RefSeq" id="WP_328987777.1">
    <property type="nucleotide sequence ID" value="NZ_CP121472.1"/>
</dbReference>
<keyword evidence="3" id="KW-0489">Methyltransferase</keyword>
<dbReference type="SUPFAM" id="SSF53335">
    <property type="entry name" value="S-adenosyl-L-methionine-dependent methyltransferases"/>
    <property type="match status" value="1"/>
</dbReference>
<name>A0ABZ0SCG2_9GAMM</name>
<evidence type="ECO:0000313" key="3">
    <source>
        <dbReference type="EMBL" id="WPL17260.1"/>
    </source>
</evidence>
<dbReference type="InterPro" id="IPR029063">
    <property type="entry name" value="SAM-dependent_MTases_sf"/>
</dbReference>
<keyword evidence="1 3" id="KW-0808">Transferase</keyword>
<evidence type="ECO:0000259" key="2">
    <source>
        <dbReference type="Pfam" id="PF08241"/>
    </source>
</evidence>
<feature type="domain" description="Methyltransferase type 11" evidence="2">
    <location>
        <begin position="84"/>
        <end position="183"/>
    </location>
</feature>
<dbReference type="Pfam" id="PF08241">
    <property type="entry name" value="Methyltransf_11"/>
    <property type="match status" value="1"/>
</dbReference>
<evidence type="ECO:0000256" key="1">
    <source>
        <dbReference type="ARBA" id="ARBA00022679"/>
    </source>
</evidence>
<dbReference type="EC" id="2.1.1.254" evidence="3"/>
<dbReference type="PANTHER" id="PTHR44068">
    <property type="entry name" value="ZGC:194242"/>
    <property type="match status" value="1"/>
</dbReference>
<dbReference type="InterPro" id="IPR013216">
    <property type="entry name" value="Methyltransf_11"/>
</dbReference>
<dbReference type="Proteomes" id="UP001432180">
    <property type="component" value="Chromosome"/>
</dbReference>
<accession>A0ABZ0SCG2</accession>
<dbReference type="CDD" id="cd02440">
    <property type="entry name" value="AdoMet_MTases"/>
    <property type="match status" value="1"/>
</dbReference>